<keyword evidence="8" id="KW-0436">Ligase</keyword>
<evidence type="ECO:0000256" key="6">
    <source>
        <dbReference type="SAM" id="Phobius"/>
    </source>
</evidence>
<evidence type="ECO:0000256" key="5">
    <source>
        <dbReference type="SAM" id="MobiDB-lite"/>
    </source>
</evidence>
<comment type="caution">
    <text evidence="8">The sequence shown here is derived from an EMBL/GenBank/DDBJ whole genome shotgun (WGS) entry which is preliminary data.</text>
</comment>
<reference evidence="8 9" key="1">
    <citation type="submission" date="2023-10" db="EMBL/GenBank/DDBJ databases">
        <title>Microbacterium xanthum sp. nov., isolated from seaweed.</title>
        <authorList>
            <person name="Lee S.D."/>
        </authorList>
    </citation>
    <scope>NUCLEOTIDE SEQUENCE [LARGE SCALE GENOMIC DNA]</scope>
    <source>
        <strain evidence="8 9">KCTC 19124</strain>
    </source>
</reference>
<organism evidence="8 9">
    <name type="scientific">Microbacterium aquimaris</name>
    <dbReference type="NCBI Taxonomy" id="459816"/>
    <lineage>
        <taxon>Bacteria</taxon>
        <taxon>Bacillati</taxon>
        <taxon>Actinomycetota</taxon>
        <taxon>Actinomycetes</taxon>
        <taxon>Micrococcales</taxon>
        <taxon>Microbacteriaceae</taxon>
        <taxon>Microbacterium</taxon>
    </lineage>
</organism>
<feature type="transmembrane region" description="Helical" evidence="6">
    <location>
        <begin position="173"/>
        <end position="196"/>
    </location>
</feature>
<feature type="transmembrane region" description="Helical" evidence="6">
    <location>
        <begin position="337"/>
        <end position="357"/>
    </location>
</feature>
<feature type="transmembrane region" description="Helical" evidence="6">
    <location>
        <begin position="24"/>
        <end position="43"/>
    </location>
</feature>
<dbReference type="Proteomes" id="UP001291912">
    <property type="component" value="Unassembled WGS sequence"/>
</dbReference>
<feature type="transmembrane region" description="Helical" evidence="6">
    <location>
        <begin position="231"/>
        <end position="246"/>
    </location>
</feature>
<keyword evidence="9" id="KW-1185">Reference proteome</keyword>
<keyword evidence="3 6" id="KW-1133">Transmembrane helix</keyword>
<accession>A0ABU5N5A0</accession>
<evidence type="ECO:0000313" key="8">
    <source>
        <dbReference type="EMBL" id="MDZ8161256.1"/>
    </source>
</evidence>
<keyword evidence="2 6" id="KW-0812">Transmembrane</keyword>
<dbReference type="PANTHER" id="PTHR37422:SF17">
    <property type="entry name" value="O-ANTIGEN LIGASE"/>
    <property type="match status" value="1"/>
</dbReference>
<dbReference type="PANTHER" id="PTHR37422">
    <property type="entry name" value="TEICHURONIC ACID BIOSYNTHESIS PROTEIN TUAE"/>
    <property type="match status" value="1"/>
</dbReference>
<feature type="region of interest" description="Disordered" evidence="5">
    <location>
        <begin position="425"/>
        <end position="446"/>
    </location>
</feature>
<feature type="transmembrane region" description="Helical" evidence="6">
    <location>
        <begin position="251"/>
        <end position="268"/>
    </location>
</feature>
<evidence type="ECO:0000256" key="2">
    <source>
        <dbReference type="ARBA" id="ARBA00022692"/>
    </source>
</evidence>
<keyword evidence="4 6" id="KW-0472">Membrane</keyword>
<dbReference type="RefSeq" id="WP_194423896.1">
    <property type="nucleotide sequence ID" value="NZ_BAAAPT010000001.1"/>
</dbReference>
<feature type="transmembrane region" description="Helical" evidence="6">
    <location>
        <begin position="107"/>
        <end position="123"/>
    </location>
</feature>
<feature type="transmembrane region" description="Helical" evidence="6">
    <location>
        <begin position="81"/>
        <end position="101"/>
    </location>
</feature>
<dbReference type="InterPro" id="IPR051533">
    <property type="entry name" value="WaaL-like"/>
</dbReference>
<evidence type="ECO:0000259" key="7">
    <source>
        <dbReference type="Pfam" id="PF04932"/>
    </source>
</evidence>
<sequence>MTETRQQPGLRASVDSVVSPPPRLAGFAMCFVVALTALEFQAPTPFARLWTVICVAVGLSATIMLALIARRAALPAIRIGTVDWLFLLFSAIALISTTWSVTPESSLTQSLVGLLLWLALLGARRIPTLALLRALVGTAALVAAISFAVALAIPSVGFQPNPSAGLPELRGIFAHQLRLGLFQGTVVGVIVIAAINGEYMAIMGRTRLTRAITLLLIGSCAVAPISRLYSVTVFIALALTVLLLGSTRWRLLAAFGFVAGTITLAVYWDRLVGQLDSVEGGATLSGRTNTWERTARLAAQADYGGYGYSTFDSPIFDGAFTVNYRPLHAHNSFLQSYFELGLIGLTIVVGIVVAMLAGAAKVRKSLGRIPYSAFLVIVVALASLTGHSITGTPTTAFWLAFVLYCTETSEAARTRKINRGDVRNRGPYLPLAPQRSAAARYRETSR</sequence>
<name>A0ABU5N5A0_9MICO</name>
<evidence type="ECO:0000256" key="1">
    <source>
        <dbReference type="ARBA" id="ARBA00004141"/>
    </source>
</evidence>
<gene>
    <name evidence="8" type="ORF">R2Q92_05355</name>
</gene>
<dbReference type="InterPro" id="IPR007016">
    <property type="entry name" value="O-antigen_ligase-rel_domated"/>
</dbReference>
<feature type="transmembrane region" description="Helical" evidence="6">
    <location>
        <begin position="49"/>
        <end position="69"/>
    </location>
</feature>
<feature type="domain" description="O-antigen ligase-related" evidence="7">
    <location>
        <begin position="213"/>
        <end position="348"/>
    </location>
</feature>
<dbReference type="EMBL" id="JAWJYN010000001">
    <property type="protein sequence ID" value="MDZ8161256.1"/>
    <property type="molecule type" value="Genomic_DNA"/>
</dbReference>
<feature type="transmembrane region" description="Helical" evidence="6">
    <location>
        <begin position="130"/>
        <end position="153"/>
    </location>
</feature>
<protein>
    <submittedName>
        <fullName evidence="8">O-antigen ligase family protein</fullName>
    </submittedName>
</protein>
<dbReference type="Pfam" id="PF04932">
    <property type="entry name" value="Wzy_C"/>
    <property type="match status" value="1"/>
</dbReference>
<evidence type="ECO:0000256" key="3">
    <source>
        <dbReference type="ARBA" id="ARBA00022989"/>
    </source>
</evidence>
<feature type="transmembrane region" description="Helical" evidence="6">
    <location>
        <begin position="208"/>
        <end position="225"/>
    </location>
</feature>
<comment type="subcellular location">
    <subcellularLocation>
        <location evidence="1">Membrane</location>
        <topology evidence="1">Multi-pass membrane protein</topology>
    </subcellularLocation>
</comment>
<feature type="transmembrane region" description="Helical" evidence="6">
    <location>
        <begin position="369"/>
        <end position="389"/>
    </location>
</feature>
<evidence type="ECO:0000313" key="9">
    <source>
        <dbReference type="Proteomes" id="UP001291912"/>
    </source>
</evidence>
<dbReference type="GO" id="GO:0016874">
    <property type="term" value="F:ligase activity"/>
    <property type="evidence" value="ECO:0007669"/>
    <property type="project" value="UniProtKB-KW"/>
</dbReference>
<evidence type="ECO:0000256" key="4">
    <source>
        <dbReference type="ARBA" id="ARBA00023136"/>
    </source>
</evidence>
<proteinExistence type="predicted"/>